<evidence type="ECO:0000256" key="1">
    <source>
        <dbReference type="ARBA" id="ARBA00004651"/>
    </source>
</evidence>
<dbReference type="InterPro" id="IPR010065">
    <property type="entry name" value="AA_ABC_transptr_permease_3TM"/>
</dbReference>
<keyword evidence="3" id="KW-1003">Cell membrane</keyword>
<dbReference type="InterPro" id="IPR043429">
    <property type="entry name" value="ArtM/GltK/GlnP/TcyL/YhdX-like"/>
</dbReference>
<dbReference type="InterPro" id="IPR000515">
    <property type="entry name" value="MetI-like"/>
</dbReference>
<keyword evidence="2 7" id="KW-0813">Transport</keyword>
<dbReference type="OrthoDB" id="4543034at2"/>
<dbReference type="RefSeq" id="WP_078975020.1">
    <property type="nucleotide sequence ID" value="NZ_MWQN01000001.1"/>
</dbReference>
<dbReference type="AlphaFoldDB" id="A0A1T3NV81"/>
<evidence type="ECO:0000256" key="2">
    <source>
        <dbReference type="ARBA" id="ARBA00022448"/>
    </source>
</evidence>
<evidence type="ECO:0000313" key="11">
    <source>
        <dbReference type="Proteomes" id="UP000190037"/>
    </source>
</evidence>
<feature type="transmembrane region" description="Helical" evidence="7">
    <location>
        <begin position="239"/>
        <end position="264"/>
    </location>
</feature>
<keyword evidence="11" id="KW-1185">Reference proteome</keyword>
<gene>
    <name evidence="10" type="ORF">B4N89_07180</name>
</gene>
<proteinExistence type="inferred from homology"/>
<evidence type="ECO:0000256" key="7">
    <source>
        <dbReference type="RuleBase" id="RU363032"/>
    </source>
</evidence>
<comment type="subcellular location">
    <subcellularLocation>
        <location evidence="1 7">Cell membrane</location>
        <topology evidence="1 7">Multi-pass membrane protein</topology>
    </subcellularLocation>
</comment>
<dbReference type="Proteomes" id="UP000190037">
    <property type="component" value="Unassembled WGS sequence"/>
</dbReference>
<feature type="domain" description="ABC transmembrane type-1" evidence="9">
    <location>
        <begin position="69"/>
        <end position="261"/>
    </location>
</feature>
<protein>
    <submittedName>
        <fullName evidence="10">Amino acid ABC transporter permease</fullName>
    </submittedName>
</protein>
<dbReference type="STRING" id="159449.B4N89_07180"/>
<dbReference type="EMBL" id="MWQN01000001">
    <property type="protein sequence ID" value="OPC80767.1"/>
    <property type="molecule type" value="Genomic_DNA"/>
</dbReference>
<dbReference type="SUPFAM" id="SSF161098">
    <property type="entry name" value="MetI-like"/>
    <property type="match status" value="1"/>
</dbReference>
<dbReference type="GO" id="GO:0022857">
    <property type="term" value="F:transmembrane transporter activity"/>
    <property type="evidence" value="ECO:0007669"/>
    <property type="project" value="InterPro"/>
</dbReference>
<dbReference type="GO" id="GO:0043190">
    <property type="term" value="C:ATP-binding cassette (ABC) transporter complex"/>
    <property type="evidence" value="ECO:0007669"/>
    <property type="project" value="InterPro"/>
</dbReference>
<organism evidence="10 11">
    <name type="scientific">Embleya scabrispora</name>
    <dbReference type="NCBI Taxonomy" id="159449"/>
    <lineage>
        <taxon>Bacteria</taxon>
        <taxon>Bacillati</taxon>
        <taxon>Actinomycetota</taxon>
        <taxon>Actinomycetes</taxon>
        <taxon>Kitasatosporales</taxon>
        <taxon>Streptomycetaceae</taxon>
        <taxon>Embleya</taxon>
    </lineage>
</organism>
<feature type="transmembrane region" description="Helical" evidence="7">
    <location>
        <begin position="107"/>
        <end position="127"/>
    </location>
</feature>
<reference evidence="10 11" key="1">
    <citation type="submission" date="2017-03" db="EMBL/GenBank/DDBJ databases">
        <title>Draft genome sequence of Streptomyces scabrisporus NF3, endophyte isolated from Amphipterygium adstringens.</title>
        <authorList>
            <person name="Vazquez M."/>
            <person name="Ceapa C.D."/>
            <person name="Rodriguez Luna D."/>
            <person name="Sanchez Esquivel S."/>
        </authorList>
    </citation>
    <scope>NUCLEOTIDE SEQUENCE [LARGE SCALE GENOMIC DNA]</scope>
    <source>
        <strain evidence="10 11">NF3</strain>
    </source>
</reference>
<sequence>MSREASVLFDVPGPKARRRNLIIGIVGSLGLAAFLVFVIVRFNDTGQFESAKWDPFQYSGVQQFIFDGLKATLKAFALAAVFSIVLGAFLAAGRLSDHKIVRWASTTFVTFFRAMPLLVLIFMLYLVPGSQGWWKWDPMWPLVVGLTIYNGTVQAENIRAGILAVPKGQSEAAYALGMRKTQVMTMILVPQGIRTMLPTIISQIVVTLKDTSLGFLITYPELLAAAKLIGGYQDYNMPFIPVTIIVGTIYVAMCMILSAFATWLERRLRTSRKGKPPAVVPPTQAESSRDRLAVV</sequence>
<keyword evidence="6 7" id="KW-0472">Membrane</keyword>
<keyword evidence="5 7" id="KW-1133">Transmembrane helix</keyword>
<evidence type="ECO:0000256" key="4">
    <source>
        <dbReference type="ARBA" id="ARBA00022692"/>
    </source>
</evidence>
<comment type="caution">
    <text evidence="10">The sequence shown here is derived from an EMBL/GenBank/DDBJ whole genome shotgun (WGS) entry which is preliminary data.</text>
</comment>
<dbReference type="NCBIfam" id="TIGR01726">
    <property type="entry name" value="HEQRo_perm_3TM"/>
    <property type="match status" value="1"/>
</dbReference>
<dbReference type="CDD" id="cd06261">
    <property type="entry name" value="TM_PBP2"/>
    <property type="match status" value="1"/>
</dbReference>
<evidence type="ECO:0000256" key="8">
    <source>
        <dbReference type="SAM" id="MobiDB-lite"/>
    </source>
</evidence>
<evidence type="ECO:0000313" key="10">
    <source>
        <dbReference type="EMBL" id="OPC80767.1"/>
    </source>
</evidence>
<dbReference type="InterPro" id="IPR035906">
    <property type="entry name" value="MetI-like_sf"/>
</dbReference>
<evidence type="ECO:0000256" key="5">
    <source>
        <dbReference type="ARBA" id="ARBA00022989"/>
    </source>
</evidence>
<dbReference type="Pfam" id="PF00528">
    <property type="entry name" value="BPD_transp_1"/>
    <property type="match status" value="1"/>
</dbReference>
<dbReference type="eggNOG" id="COG0765">
    <property type="taxonomic scope" value="Bacteria"/>
</dbReference>
<evidence type="ECO:0000259" key="9">
    <source>
        <dbReference type="PROSITE" id="PS50928"/>
    </source>
</evidence>
<name>A0A1T3NV81_9ACTN</name>
<dbReference type="PROSITE" id="PS50928">
    <property type="entry name" value="ABC_TM1"/>
    <property type="match status" value="1"/>
</dbReference>
<dbReference type="PANTHER" id="PTHR30614">
    <property type="entry name" value="MEMBRANE COMPONENT OF AMINO ACID ABC TRANSPORTER"/>
    <property type="match status" value="1"/>
</dbReference>
<feature type="transmembrane region" description="Helical" evidence="7">
    <location>
        <begin position="75"/>
        <end position="95"/>
    </location>
</feature>
<dbReference type="Gene3D" id="1.10.3720.10">
    <property type="entry name" value="MetI-like"/>
    <property type="match status" value="1"/>
</dbReference>
<evidence type="ECO:0000256" key="6">
    <source>
        <dbReference type="ARBA" id="ARBA00023136"/>
    </source>
</evidence>
<feature type="region of interest" description="Disordered" evidence="8">
    <location>
        <begin position="273"/>
        <end position="295"/>
    </location>
</feature>
<keyword evidence="4 7" id="KW-0812">Transmembrane</keyword>
<evidence type="ECO:0000256" key="3">
    <source>
        <dbReference type="ARBA" id="ARBA00022475"/>
    </source>
</evidence>
<feature type="transmembrane region" description="Helical" evidence="7">
    <location>
        <begin position="21"/>
        <end position="40"/>
    </location>
</feature>
<comment type="similarity">
    <text evidence="7">Belongs to the binding-protein-dependent transport system permease family.</text>
</comment>
<accession>A0A1T3NV81</accession>
<dbReference type="PANTHER" id="PTHR30614:SF21">
    <property type="entry name" value="AMINO ACID ABC TRANSPORTER PERMEASE"/>
    <property type="match status" value="1"/>
</dbReference>
<dbReference type="GO" id="GO:0006865">
    <property type="term" value="P:amino acid transport"/>
    <property type="evidence" value="ECO:0007669"/>
    <property type="project" value="TreeGrafter"/>
</dbReference>